<dbReference type="Pfam" id="PF01202">
    <property type="entry name" value="SKI"/>
    <property type="match status" value="1"/>
</dbReference>
<keyword evidence="1 7" id="KW-0028">Amino-acid biosynthesis</keyword>
<comment type="catalytic activity">
    <reaction evidence="7">
        <text>shikimate + ATP = 3-phosphoshikimate + ADP + H(+)</text>
        <dbReference type="Rhea" id="RHEA:13121"/>
        <dbReference type="ChEBI" id="CHEBI:15378"/>
        <dbReference type="ChEBI" id="CHEBI:30616"/>
        <dbReference type="ChEBI" id="CHEBI:36208"/>
        <dbReference type="ChEBI" id="CHEBI:145989"/>
        <dbReference type="ChEBI" id="CHEBI:456216"/>
        <dbReference type="EC" id="2.7.1.71"/>
    </reaction>
</comment>
<keyword evidence="3 7" id="KW-0547">Nucleotide-binding</keyword>
<evidence type="ECO:0000256" key="5">
    <source>
        <dbReference type="ARBA" id="ARBA00022840"/>
    </source>
</evidence>
<reference evidence="8 9" key="1">
    <citation type="submission" date="2024-04" db="EMBL/GenBank/DDBJ databases">
        <title>Flavobacterium sp. DGU11 16S ribosomal RNA gene Genome sequencing and assembly.</title>
        <authorList>
            <person name="Park S."/>
        </authorList>
    </citation>
    <scope>NUCLEOTIDE SEQUENCE [LARGE SCALE GENOMIC DNA]</scope>
    <source>
        <strain evidence="8 9">DGU11</strain>
    </source>
</reference>
<evidence type="ECO:0000256" key="1">
    <source>
        <dbReference type="ARBA" id="ARBA00022605"/>
    </source>
</evidence>
<proteinExistence type="inferred from homology"/>
<evidence type="ECO:0000256" key="4">
    <source>
        <dbReference type="ARBA" id="ARBA00022777"/>
    </source>
</evidence>
<dbReference type="InterPro" id="IPR000623">
    <property type="entry name" value="Shikimate_kinase/TSH1"/>
</dbReference>
<comment type="caution">
    <text evidence="8">The sequence shown here is derived from an EMBL/GenBank/DDBJ whole genome shotgun (WGS) entry which is preliminary data.</text>
</comment>
<protein>
    <recommendedName>
        <fullName evidence="7">Shikimate kinase</fullName>
        <shortName evidence="7">SK</shortName>
        <ecNumber evidence="7">2.7.1.71</ecNumber>
    </recommendedName>
</protein>
<dbReference type="Proteomes" id="UP001464555">
    <property type="component" value="Unassembled WGS sequence"/>
</dbReference>
<keyword evidence="4 7" id="KW-0418">Kinase</keyword>
<keyword evidence="7" id="KW-0479">Metal-binding</keyword>
<comment type="caution">
    <text evidence="7">Lacks conserved residue(s) required for the propagation of feature annotation.</text>
</comment>
<feature type="binding site" evidence="7">
    <location>
        <position position="57"/>
    </location>
    <ligand>
        <name>substrate</name>
    </ligand>
</feature>
<gene>
    <name evidence="7" type="primary">aroK</name>
    <name evidence="8" type="ORF">AAEO56_07220</name>
</gene>
<dbReference type="HAMAP" id="MF_00109">
    <property type="entry name" value="Shikimate_kinase"/>
    <property type="match status" value="1"/>
</dbReference>
<evidence type="ECO:0000256" key="3">
    <source>
        <dbReference type="ARBA" id="ARBA00022741"/>
    </source>
</evidence>
<name>A0ABU9HWY9_9FLAO</name>
<dbReference type="CDD" id="cd00464">
    <property type="entry name" value="SK"/>
    <property type="match status" value="1"/>
</dbReference>
<evidence type="ECO:0000256" key="6">
    <source>
        <dbReference type="ARBA" id="ARBA00023141"/>
    </source>
</evidence>
<dbReference type="RefSeq" id="WP_341696354.1">
    <property type="nucleotide sequence ID" value="NZ_JBBYHR010000003.1"/>
</dbReference>
<sequence length="171" mass="19480">MKKILLCGYMASGKTTIARLLGKASGMPVLDLDEVIEKKTDKSVSRIFAEDGEITFRRLEHDNLKALLENENGFILSLGGGTPCYANNHLFLQQDDVISVYLKTGIDELVKRLRQQGKERPLLEKLPDDELHEYVAKHLFDRSYYYHQAKHVVVTDGRSPEDVINQIMSLF</sequence>
<dbReference type="PANTHER" id="PTHR21087">
    <property type="entry name" value="SHIKIMATE KINASE"/>
    <property type="match status" value="1"/>
</dbReference>
<keyword evidence="7" id="KW-0460">Magnesium</keyword>
<feature type="binding site" evidence="7">
    <location>
        <begin position="11"/>
        <end position="16"/>
    </location>
    <ligand>
        <name>ATP</name>
        <dbReference type="ChEBI" id="CHEBI:30616"/>
    </ligand>
</feature>
<organism evidence="8 9">
    <name type="scientific">Flavobacterium arundinis</name>
    <dbReference type="NCBI Taxonomy" id="3139143"/>
    <lineage>
        <taxon>Bacteria</taxon>
        <taxon>Pseudomonadati</taxon>
        <taxon>Bacteroidota</taxon>
        <taxon>Flavobacteriia</taxon>
        <taxon>Flavobacteriales</taxon>
        <taxon>Flavobacteriaceae</taxon>
        <taxon>Flavobacterium</taxon>
    </lineage>
</organism>
<dbReference type="GO" id="GO:0016301">
    <property type="term" value="F:kinase activity"/>
    <property type="evidence" value="ECO:0007669"/>
    <property type="project" value="UniProtKB-KW"/>
</dbReference>
<dbReference type="PRINTS" id="PR01100">
    <property type="entry name" value="SHIKIMTKNASE"/>
</dbReference>
<feature type="binding site" evidence="7">
    <location>
        <position position="33"/>
    </location>
    <ligand>
        <name>substrate</name>
    </ligand>
</feature>
<keyword evidence="2 7" id="KW-0808">Transferase</keyword>
<evidence type="ECO:0000256" key="7">
    <source>
        <dbReference type="HAMAP-Rule" id="MF_00109"/>
    </source>
</evidence>
<dbReference type="SUPFAM" id="SSF52540">
    <property type="entry name" value="P-loop containing nucleoside triphosphate hydrolases"/>
    <property type="match status" value="1"/>
</dbReference>
<keyword evidence="6 7" id="KW-0057">Aromatic amino acid biosynthesis</keyword>
<feature type="binding site" evidence="7">
    <location>
        <position position="142"/>
    </location>
    <ligand>
        <name>substrate</name>
    </ligand>
</feature>
<dbReference type="Gene3D" id="3.40.50.300">
    <property type="entry name" value="P-loop containing nucleotide triphosphate hydrolases"/>
    <property type="match status" value="1"/>
</dbReference>
<comment type="function">
    <text evidence="7">Catalyzes the specific phosphorylation of the 3-hydroxyl group of shikimic acid using ATP as a cosubstrate.</text>
</comment>
<dbReference type="InterPro" id="IPR031322">
    <property type="entry name" value="Shikimate/glucono_kinase"/>
</dbReference>
<feature type="binding site" evidence="7">
    <location>
        <position position="120"/>
    </location>
    <ligand>
        <name>ATP</name>
        <dbReference type="ChEBI" id="CHEBI:30616"/>
    </ligand>
</feature>
<evidence type="ECO:0000313" key="8">
    <source>
        <dbReference type="EMBL" id="MEL1244042.1"/>
    </source>
</evidence>
<feature type="binding site" evidence="7">
    <location>
        <position position="15"/>
    </location>
    <ligand>
        <name>Mg(2+)</name>
        <dbReference type="ChEBI" id="CHEBI:18420"/>
    </ligand>
</feature>
<comment type="similarity">
    <text evidence="7">Belongs to the shikimate kinase family.</text>
</comment>
<keyword evidence="7" id="KW-0963">Cytoplasm</keyword>
<feature type="binding site" evidence="7">
    <location>
        <position position="80"/>
    </location>
    <ligand>
        <name>substrate</name>
    </ligand>
</feature>
<dbReference type="PANTHER" id="PTHR21087:SF16">
    <property type="entry name" value="SHIKIMATE KINASE 1, CHLOROPLASTIC"/>
    <property type="match status" value="1"/>
</dbReference>
<evidence type="ECO:0000313" key="9">
    <source>
        <dbReference type="Proteomes" id="UP001464555"/>
    </source>
</evidence>
<accession>A0ABU9HWY9</accession>
<keyword evidence="5 7" id="KW-0067">ATP-binding</keyword>
<dbReference type="EMBL" id="JBBYHR010000003">
    <property type="protein sequence ID" value="MEL1244042.1"/>
    <property type="molecule type" value="Genomic_DNA"/>
</dbReference>
<evidence type="ECO:0000256" key="2">
    <source>
        <dbReference type="ARBA" id="ARBA00022679"/>
    </source>
</evidence>
<comment type="subunit">
    <text evidence="7">Monomer.</text>
</comment>
<comment type="subcellular location">
    <subcellularLocation>
        <location evidence="7">Cytoplasm</location>
    </subcellularLocation>
</comment>
<comment type="pathway">
    <text evidence="7">Metabolic intermediate biosynthesis; chorismate biosynthesis; chorismate from D-erythrose 4-phosphate and phosphoenolpyruvate: step 5/7.</text>
</comment>
<dbReference type="InterPro" id="IPR027417">
    <property type="entry name" value="P-loop_NTPase"/>
</dbReference>
<dbReference type="EC" id="2.7.1.71" evidence="7"/>
<keyword evidence="9" id="KW-1185">Reference proteome</keyword>
<comment type="cofactor">
    <cofactor evidence="7">
        <name>Mg(2+)</name>
        <dbReference type="ChEBI" id="CHEBI:18420"/>
    </cofactor>
    <text evidence="7">Binds 1 Mg(2+) ion per subunit.</text>
</comment>